<dbReference type="GeneID" id="19341493"/>
<feature type="transmembrane region" description="Helical" evidence="1">
    <location>
        <begin position="34"/>
        <end position="52"/>
    </location>
</feature>
<keyword evidence="1" id="KW-1133">Transmembrane helix</keyword>
<evidence type="ECO:0000256" key="1">
    <source>
        <dbReference type="SAM" id="Phobius"/>
    </source>
</evidence>
<organism evidence="2 3">
    <name type="scientific">Pseudocercospora fijiensis (strain CIRAD86)</name>
    <name type="common">Black leaf streak disease fungus</name>
    <name type="synonym">Mycosphaerella fijiensis</name>
    <dbReference type="NCBI Taxonomy" id="383855"/>
    <lineage>
        <taxon>Eukaryota</taxon>
        <taxon>Fungi</taxon>
        <taxon>Dikarya</taxon>
        <taxon>Ascomycota</taxon>
        <taxon>Pezizomycotina</taxon>
        <taxon>Dothideomycetes</taxon>
        <taxon>Dothideomycetidae</taxon>
        <taxon>Mycosphaerellales</taxon>
        <taxon>Mycosphaerellaceae</taxon>
        <taxon>Pseudocercospora</taxon>
    </lineage>
</organism>
<keyword evidence="3" id="KW-1185">Reference proteome</keyword>
<dbReference type="VEuPathDB" id="FungiDB:MYCFIDRAFT_78698"/>
<accession>M2YVZ1</accession>
<keyword evidence="1" id="KW-0472">Membrane</keyword>
<dbReference type="HOGENOM" id="CLU_1705019_0_0_1"/>
<reference evidence="2 3" key="1">
    <citation type="journal article" date="2012" name="PLoS Pathog.">
        <title>Diverse lifestyles and strategies of plant pathogenesis encoded in the genomes of eighteen Dothideomycetes fungi.</title>
        <authorList>
            <person name="Ohm R.A."/>
            <person name="Feau N."/>
            <person name="Henrissat B."/>
            <person name="Schoch C.L."/>
            <person name="Horwitz B.A."/>
            <person name="Barry K.W."/>
            <person name="Condon B.J."/>
            <person name="Copeland A.C."/>
            <person name="Dhillon B."/>
            <person name="Glaser F."/>
            <person name="Hesse C.N."/>
            <person name="Kosti I."/>
            <person name="LaButti K."/>
            <person name="Lindquist E.A."/>
            <person name="Lucas S."/>
            <person name="Salamov A.A."/>
            <person name="Bradshaw R.E."/>
            <person name="Ciuffetti L."/>
            <person name="Hamelin R.C."/>
            <person name="Kema G.H.J."/>
            <person name="Lawrence C."/>
            <person name="Scott J.A."/>
            <person name="Spatafora J.W."/>
            <person name="Turgeon B.G."/>
            <person name="de Wit P.J.G.M."/>
            <person name="Zhong S."/>
            <person name="Goodwin S.B."/>
            <person name="Grigoriev I.V."/>
        </authorList>
    </citation>
    <scope>NUCLEOTIDE SEQUENCE [LARGE SCALE GENOMIC DNA]</scope>
    <source>
        <strain evidence="2 3">CIRAD86</strain>
    </source>
</reference>
<keyword evidence="1" id="KW-0812">Transmembrane</keyword>
<dbReference type="Proteomes" id="UP000016932">
    <property type="component" value="Unassembled WGS sequence"/>
</dbReference>
<evidence type="ECO:0000313" key="2">
    <source>
        <dbReference type="EMBL" id="EME81875.1"/>
    </source>
</evidence>
<dbReference type="AlphaFoldDB" id="M2YVZ1"/>
<evidence type="ECO:0000313" key="3">
    <source>
        <dbReference type="Proteomes" id="UP000016932"/>
    </source>
</evidence>
<dbReference type="RefSeq" id="XP_007927157.1">
    <property type="nucleotide sequence ID" value="XM_007928966.1"/>
</dbReference>
<proteinExistence type="predicted"/>
<sequence>MSSYFINGLAAIMESDMAPTLLCVLLVLDLRYTFFVPLAILEIFSTLVFLCLQSNGWGWKYPQAVQDFELLRANTLIPKAFFPPASASTARSSNLTLHQTAFNVSKITITNHRDLWATFSSSDPSATSPRSLRNLLDACEQLEYDMDCIAEALT</sequence>
<protein>
    <submittedName>
        <fullName evidence="2">Uncharacterized protein</fullName>
    </submittedName>
</protein>
<dbReference type="KEGG" id="pfj:MYCFIDRAFT_78698"/>
<gene>
    <name evidence="2" type="ORF">MYCFIDRAFT_78698</name>
</gene>
<dbReference type="EMBL" id="KB446559">
    <property type="protein sequence ID" value="EME81875.1"/>
    <property type="molecule type" value="Genomic_DNA"/>
</dbReference>
<name>M2YVZ1_PSEFD</name>